<dbReference type="SMART" id="SM00354">
    <property type="entry name" value="HTH_LACI"/>
    <property type="match status" value="1"/>
</dbReference>
<evidence type="ECO:0000313" key="5">
    <source>
        <dbReference type="EMBL" id="UOQ85138.1"/>
    </source>
</evidence>
<keyword evidence="6" id="KW-1185">Reference proteome</keyword>
<dbReference type="PROSITE" id="PS50932">
    <property type="entry name" value="HTH_LACI_2"/>
    <property type="match status" value="1"/>
</dbReference>
<dbReference type="InterPro" id="IPR010982">
    <property type="entry name" value="Lambda_DNA-bd_dom_sf"/>
</dbReference>
<dbReference type="InterPro" id="IPR046335">
    <property type="entry name" value="LacI/GalR-like_sensor"/>
</dbReference>
<name>A0ABY4GL93_9BACI</name>
<accession>A0ABY4GL93</accession>
<dbReference type="SUPFAM" id="SSF47413">
    <property type="entry name" value="lambda repressor-like DNA-binding domains"/>
    <property type="match status" value="1"/>
</dbReference>
<dbReference type="InterPro" id="IPR000843">
    <property type="entry name" value="HTH_LacI"/>
</dbReference>
<dbReference type="EMBL" id="CP095071">
    <property type="protein sequence ID" value="UOQ85138.1"/>
    <property type="molecule type" value="Genomic_DNA"/>
</dbReference>
<dbReference type="Pfam" id="PF13377">
    <property type="entry name" value="Peripla_BP_3"/>
    <property type="match status" value="1"/>
</dbReference>
<dbReference type="PRINTS" id="PR00036">
    <property type="entry name" value="HTHLACI"/>
</dbReference>
<evidence type="ECO:0000313" key="6">
    <source>
        <dbReference type="Proteomes" id="UP000831537"/>
    </source>
</evidence>
<dbReference type="PANTHER" id="PTHR30146:SF149">
    <property type="entry name" value="HTH-TYPE TRANSCRIPTIONAL REGULATOR EBGR"/>
    <property type="match status" value="1"/>
</dbReference>
<dbReference type="SUPFAM" id="SSF53822">
    <property type="entry name" value="Periplasmic binding protein-like I"/>
    <property type="match status" value="1"/>
</dbReference>
<keyword evidence="2 5" id="KW-0238">DNA-binding</keyword>
<dbReference type="PROSITE" id="PS00356">
    <property type="entry name" value="HTH_LACI_1"/>
    <property type="match status" value="1"/>
</dbReference>
<sequence>MATIKDIAKEAGVSIATVSRVLNYDPTLSVGDETKKRIFEIAESMSYQKRATRKKLTRRIAFVHWVTESEELTDLYYMGIRHGIESQADQEHLRLLKYTTKEIGEIPSTIDGIIAVGRFSDNEINRFKELTTNVVLIDSDTAHHGCDAVLIDFQSVMKQAIDHLLNRGCEQIGFIGGNPQNTGMSDLREYYFRAYCHDKAILQEELILLDNFNVESGYRLMKQYLAEKNFNSIGFVAANDPLAIGALKALNQENVAIPQQVRLVGINDISVSKYVYPALTSVRIEKELMGKTAVQLMMERLQEEREICKKVYLDTSLVQRETT</sequence>
<dbReference type="CDD" id="cd01392">
    <property type="entry name" value="HTH_LacI"/>
    <property type="match status" value="1"/>
</dbReference>
<dbReference type="InterPro" id="IPR028082">
    <property type="entry name" value="Peripla_BP_I"/>
</dbReference>
<dbReference type="CDD" id="cd01544">
    <property type="entry name" value="PBP1_GalR"/>
    <property type="match status" value="1"/>
</dbReference>
<dbReference type="Gene3D" id="1.10.260.40">
    <property type="entry name" value="lambda repressor-like DNA-binding domains"/>
    <property type="match status" value="1"/>
</dbReference>
<protein>
    <submittedName>
        <fullName evidence="5">LacI family DNA-binding transcriptional regulator</fullName>
    </submittedName>
</protein>
<evidence type="ECO:0000256" key="2">
    <source>
        <dbReference type="ARBA" id="ARBA00023125"/>
    </source>
</evidence>
<feature type="domain" description="HTH lacI-type" evidence="4">
    <location>
        <begin position="2"/>
        <end position="58"/>
    </location>
</feature>
<dbReference type="Pfam" id="PF00356">
    <property type="entry name" value="LacI"/>
    <property type="match status" value="1"/>
</dbReference>
<gene>
    <name evidence="5" type="ORF">MUN87_21245</name>
</gene>
<dbReference type="PANTHER" id="PTHR30146">
    <property type="entry name" value="LACI-RELATED TRANSCRIPTIONAL REPRESSOR"/>
    <property type="match status" value="1"/>
</dbReference>
<dbReference type="Proteomes" id="UP000831537">
    <property type="component" value="Chromosome"/>
</dbReference>
<evidence type="ECO:0000256" key="3">
    <source>
        <dbReference type="ARBA" id="ARBA00023163"/>
    </source>
</evidence>
<reference evidence="5 6" key="1">
    <citation type="submission" date="2022-04" db="EMBL/GenBank/DDBJ databases">
        <title>Gracilibacillus sp. isolated from saltern.</title>
        <authorList>
            <person name="Won M."/>
            <person name="Lee C.-M."/>
            <person name="Woen H.-Y."/>
            <person name="Kwon S.-W."/>
        </authorList>
    </citation>
    <scope>NUCLEOTIDE SEQUENCE [LARGE SCALE GENOMIC DNA]</scope>
    <source>
        <strain evidence="5 6">SSPM10-3</strain>
    </source>
</reference>
<keyword evidence="3" id="KW-0804">Transcription</keyword>
<evidence type="ECO:0000259" key="4">
    <source>
        <dbReference type="PROSITE" id="PS50932"/>
    </source>
</evidence>
<dbReference type="RefSeq" id="WP_244743844.1">
    <property type="nucleotide sequence ID" value="NZ_CP095071.1"/>
</dbReference>
<evidence type="ECO:0000256" key="1">
    <source>
        <dbReference type="ARBA" id="ARBA00023015"/>
    </source>
</evidence>
<keyword evidence="1" id="KW-0805">Transcription regulation</keyword>
<organism evidence="5 6">
    <name type="scientific">Gracilibacillus salinarum</name>
    <dbReference type="NCBI Taxonomy" id="2932255"/>
    <lineage>
        <taxon>Bacteria</taxon>
        <taxon>Bacillati</taxon>
        <taxon>Bacillota</taxon>
        <taxon>Bacilli</taxon>
        <taxon>Bacillales</taxon>
        <taxon>Bacillaceae</taxon>
        <taxon>Gracilibacillus</taxon>
    </lineage>
</organism>
<dbReference type="Gene3D" id="3.40.50.2300">
    <property type="match status" value="2"/>
</dbReference>
<proteinExistence type="predicted"/>
<dbReference type="GO" id="GO:0003677">
    <property type="term" value="F:DNA binding"/>
    <property type="evidence" value="ECO:0007669"/>
    <property type="project" value="UniProtKB-KW"/>
</dbReference>